<keyword evidence="11 15" id="KW-0457">Lysine biosynthesis</keyword>
<evidence type="ECO:0000256" key="10">
    <source>
        <dbReference type="ARBA" id="ARBA00022915"/>
    </source>
</evidence>
<dbReference type="HAMAP" id="MF_01690">
    <property type="entry name" value="DapE"/>
    <property type="match status" value="1"/>
</dbReference>
<comment type="pathway">
    <text evidence="1 15">Amino-acid biosynthesis; L-lysine biosynthesis via DAP pathway; LL-2,6-diaminopimelate from (S)-tetrahydrodipicolinate (succinylase route): step 3/3.</text>
</comment>
<dbReference type="SUPFAM" id="SSF55031">
    <property type="entry name" value="Bacterial exopeptidase dimerisation domain"/>
    <property type="match status" value="1"/>
</dbReference>
<evidence type="ECO:0000256" key="2">
    <source>
        <dbReference type="ARBA" id="ARBA00006746"/>
    </source>
</evidence>
<keyword evidence="8 15" id="KW-0378">Hydrolase</keyword>
<proteinExistence type="inferred from homology"/>
<keyword evidence="10 15" id="KW-0220">Diaminopimelate biosynthesis</keyword>
<comment type="catalytic activity">
    <reaction evidence="14 15">
        <text>N-succinyl-(2S,6S)-2,6-diaminopimelate + H2O = (2S,6S)-2,6-diaminopimelate + succinate</text>
        <dbReference type="Rhea" id="RHEA:22608"/>
        <dbReference type="ChEBI" id="CHEBI:15377"/>
        <dbReference type="ChEBI" id="CHEBI:30031"/>
        <dbReference type="ChEBI" id="CHEBI:57609"/>
        <dbReference type="ChEBI" id="CHEBI:58087"/>
        <dbReference type="EC" id="3.5.1.18"/>
    </reaction>
</comment>
<dbReference type="InterPro" id="IPR036264">
    <property type="entry name" value="Bact_exopeptidase_dim_dom"/>
</dbReference>
<feature type="binding site" evidence="15">
    <location>
        <position position="163"/>
    </location>
    <ligand>
        <name>Zn(2+)</name>
        <dbReference type="ChEBI" id="CHEBI:29105"/>
        <label>1</label>
    </ligand>
</feature>
<comment type="similarity">
    <text evidence="2 15">Belongs to the peptidase M20A family. DapE subfamily.</text>
</comment>
<dbReference type="PROSITE" id="PS00759">
    <property type="entry name" value="ARGE_DAPE_CPG2_2"/>
    <property type="match status" value="1"/>
</dbReference>
<dbReference type="InterPro" id="IPR050072">
    <property type="entry name" value="Peptidase_M20A"/>
</dbReference>
<evidence type="ECO:0000256" key="4">
    <source>
        <dbReference type="ARBA" id="ARBA00011921"/>
    </source>
</evidence>
<dbReference type="EMBL" id="JBHTJN010000011">
    <property type="protein sequence ID" value="MFD0966486.1"/>
    <property type="molecule type" value="Genomic_DNA"/>
</dbReference>
<dbReference type="InterPro" id="IPR005941">
    <property type="entry name" value="DapE_proteobac"/>
</dbReference>
<evidence type="ECO:0000256" key="6">
    <source>
        <dbReference type="ARBA" id="ARBA00022605"/>
    </source>
</evidence>
<feature type="binding site" evidence="15">
    <location>
        <position position="100"/>
    </location>
    <ligand>
        <name>Zn(2+)</name>
        <dbReference type="ChEBI" id="CHEBI:29105"/>
        <label>2</label>
    </ligand>
</feature>
<evidence type="ECO:0000256" key="12">
    <source>
        <dbReference type="ARBA" id="ARBA00023285"/>
    </source>
</evidence>
<dbReference type="CDD" id="cd03891">
    <property type="entry name" value="M20_DapE_proteobac"/>
    <property type="match status" value="1"/>
</dbReference>
<dbReference type="PANTHER" id="PTHR43808">
    <property type="entry name" value="ACETYLORNITHINE DEACETYLASE"/>
    <property type="match status" value="1"/>
</dbReference>
<evidence type="ECO:0000256" key="14">
    <source>
        <dbReference type="ARBA" id="ARBA00051301"/>
    </source>
</evidence>
<dbReference type="Pfam" id="PF07687">
    <property type="entry name" value="M20_dimer"/>
    <property type="match status" value="1"/>
</dbReference>
<keyword evidence="7 15" id="KW-0479">Metal-binding</keyword>
<comment type="cofactor">
    <cofactor evidence="15">
        <name>Zn(2+)</name>
        <dbReference type="ChEBI" id="CHEBI:29105"/>
    </cofactor>
    <cofactor evidence="15">
        <name>Co(2+)</name>
        <dbReference type="ChEBI" id="CHEBI:48828"/>
    </cofactor>
    <text evidence="15">Binds 2 Zn(2+) or Co(2+) ions per subunit.</text>
</comment>
<evidence type="ECO:0000259" key="16">
    <source>
        <dbReference type="Pfam" id="PF07687"/>
    </source>
</evidence>
<comment type="caution">
    <text evidence="17">The sequence shown here is derived from an EMBL/GenBank/DDBJ whole genome shotgun (WGS) entry which is preliminary data.</text>
</comment>
<evidence type="ECO:0000256" key="15">
    <source>
        <dbReference type="HAMAP-Rule" id="MF_01690"/>
    </source>
</evidence>
<evidence type="ECO:0000256" key="8">
    <source>
        <dbReference type="ARBA" id="ARBA00022801"/>
    </source>
</evidence>
<dbReference type="SUPFAM" id="SSF53187">
    <property type="entry name" value="Zn-dependent exopeptidases"/>
    <property type="match status" value="1"/>
</dbReference>
<dbReference type="NCBIfam" id="NF009557">
    <property type="entry name" value="PRK13009.1"/>
    <property type="match status" value="1"/>
</dbReference>
<dbReference type="Pfam" id="PF01546">
    <property type="entry name" value="Peptidase_M20"/>
    <property type="match status" value="1"/>
</dbReference>
<keyword evidence="18" id="KW-1185">Reference proteome</keyword>
<feature type="active site" evidence="15">
    <location>
        <position position="69"/>
    </location>
</feature>
<evidence type="ECO:0000256" key="5">
    <source>
        <dbReference type="ARBA" id="ARBA00022391"/>
    </source>
</evidence>
<feature type="binding site" evidence="15">
    <location>
        <position position="67"/>
    </location>
    <ligand>
        <name>Zn(2+)</name>
        <dbReference type="ChEBI" id="CHEBI:29105"/>
        <label>1</label>
    </ligand>
</feature>
<evidence type="ECO:0000256" key="1">
    <source>
        <dbReference type="ARBA" id="ARBA00005130"/>
    </source>
</evidence>
<dbReference type="InterPro" id="IPR001261">
    <property type="entry name" value="ArgE/DapE_CS"/>
</dbReference>
<evidence type="ECO:0000256" key="13">
    <source>
        <dbReference type="ARBA" id="ARBA00031891"/>
    </source>
</evidence>
<dbReference type="Gene3D" id="3.40.630.10">
    <property type="entry name" value="Zn peptidases"/>
    <property type="match status" value="2"/>
</dbReference>
<keyword evidence="6 15" id="KW-0028">Amino-acid biosynthesis</keyword>
<keyword evidence="9 15" id="KW-0862">Zinc</keyword>
<dbReference type="RefSeq" id="WP_380821027.1">
    <property type="nucleotide sequence ID" value="NZ_JBHTJN010000011.1"/>
</dbReference>
<accession>A0ABW3I976</accession>
<dbReference type="PANTHER" id="PTHR43808:SF31">
    <property type="entry name" value="N-ACETYL-L-CITRULLINE DEACETYLASE"/>
    <property type="match status" value="1"/>
</dbReference>
<evidence type="ECO:0000313" key="18">
    <source>
        <dbReference type="Proteomes" id="UP001596996"/>
    </source>
</evidence>
<dbReference type="Proteomes" id="UP001596996">
    <property type="component" value="Unassembled WGS sequence"/>
</dbReference>
<reference evidence="18" key="1">
    <citation type="journal article" date="2019" name="Int. J. Syst. Evol. Microbiol.">
        <title>The Global Catalogue of Microorganisms (GCM) 10K type strain sequencing project: providing services to taxonomists for standard genome sequencing and annotation.</title>
        <authorList>
            <consortium name="The Broad Institute Genomics Platform"/>
            <consortium name="The Broad Institute Genome Sequencing Center for Infectious Disease"/>
            <person name="Wu L."/>
            <person name="Ma J."/>
        </authorList>
    </citation>
    <scope>NUCLEOTIDE SEQUENCE [LARGE SCALE GENOMIC DNA]</scope>
    <source>
        <strain evidence="18">CCUG 61707</strain>
    </source>
</reference>
<feature type="binding site" evidence="15">
    <location>
        <position position="135"/>
    </location>
    <ligand>
        <name>Zn(2+)</name>
        <dbReference type="ChEBI" id="CHEBI:29105"/>
        <label>2</label>
    </ligand>
</feature>
<feature type="binding site" evidence="15">
    <location>
        <position position="349"/>
    </location>
    <ligand>
        <name>Zn(2+)</name>
        <dbReference type="ChEBI" id="CHEBI:29105"/>
        <label>2</label>
    </ligand>
</feature>
<feature type="binding site" evidence="15">
    <location>
        <position position="100"/>
    </location>
    <ligand>
        <name>Zn(2+)</name>
        <dbReference type="ChEBI" id="CHEBI:29105"/>
        <label>1</label>
    </ligand>
</feature>
<dbReference type="InterPro" id="IPR011650">
    <property type="entry name" value="Peptidase_M20_dimer"/>
</dbReference>
<gene>
    <name evidence="15 17" type="primary">dapE</name>
    <name evidence="17" type="ORF">ACFQ02_06475</name>
</gene>
<dbReference type="NCBIfam" id="TIGR01246">
    <property type="entry name" value="dapE_proteo"/>
    <property type="match status" value="1"/>
</dbReference>
<evidence type="ECO:0000256" key="3">
    <source>
        <dbReference type="ARBA" id="ARBA00011738"/>
    </source>
</evidence>
<organism evidence="17 18">
    <name type="scientific">Seminibacterium arietis</name>
    <dbReference type="NCBI Taxonomy" id="1173502"/>
    <lineage>
        <taxon>Bacteria</taxon>
        <taxon>Pseudomonadati</taxon>
        <taxon>Pseudomonadota</taxon>
        <taxon>Gammaproteobacteria</taxon>
        <taxon>Pasteurellales</taxon>
        <taxon>Pasteurellaceae</taxon>
        <taxon>Seminibacterium</taxon>
    </lineage>
</organism>
<protein>
    <recommendedName>
        <fullName evidence="5 15">Succinyl-diaminopimelate desuccinylase</fullName>
        <shortName evidence="15">SDAP desuccinylase</shortName>
        <ecNumber evidence="4 15">3.5.1.18</ecNumber>
    </recommendedName>
    <alternativeName>
        <fullName evidence="13 15">N-succinyl-LL-2,6-diaminoheptanedioate amidohydrolase</fullName>
    </alternativeName>
</protein>
<name>A0ABW3I976_9PAST</name>
<dbReference type="InterPro" id="IPR002933">
    <property type="entry name" value="Peptidase_M20"/>
</dbReference>
<evidence type="ECO:0000256" key="11">
    <source>
        <dbReference type="ARBA" id="ARBA00023154"/>
    </source>
</evidence>
<evidence type="ECO:0000256" key="9">
    <source>
        <dbReference type="ARBA" id="ARBA00022833"/>
    </source>
</evidence>
<dbReference type="GO" id="GO:0009014">
    <property type="term" value="F:succinyl-diaminopimelate desuccinylase activity"/>
    <property type="evidence" value="ECO:0007669"/>
    <property type="project" value="UniProtKB-EC"/>
</dbReference>
<dbReference type="EC" id="3.5.1.18" evidence="4 15"/>
<dbReference type="PROSITE" id="PS00758">
    <property type="entry name" value="ARGE_DAPE_CPG2_1"/>
    <property type="match status" value="1"/>
</dbReference>
<sequence length="385" mass="42262">MKENIINLACDLIQRPSISPHDQGCQQLIAQRLEKLGFSIEWLPFNDTLNLWAKHGDAAPVVAFAGHTDVVPVGDENQWQYPPFSAQIVDDMLYGRGAADMKGSLAAMVVAAEEYVKTYPNHQGTIALLITSDEEASAKDGTVKVVETLMARGENIDYCLVGEPSSAVSLGDTVKNGRRGSITANLYIQGIQGHVAYPHLAENPVHKALSFLTELTSYQWDQGNEFFPPTSLQIANIQAGTGSNNVIPAQLYVQFNLRYCTEVTDEIIKQKIAEMLKKHDLKYHIEWNLSGKPFLTRPGKLVNAVTDSLHQILAITPKLDTGGGTSDGRFIALMGTEVVELGPLNSTIHKVNECVSCTDLGRLGKIYMQMLSNLFHSSKDHISEV</sequence>
<comment type="subunit">
    <text evidence="3 15">Homodimer.</text>
</comment>
<evidence type="ECO:0000256" key="7">
    <source>
        <dbReference type="ARBA" id="ARBA00022723"/>
    </source>
</evidence>
<feature type="active site" description="Proton acceptor" evidence="15">
    <location>
        <position position="134"/>
    </location>
</feature>
<feature type="domain" description="Peptidase M20 dimerisation" evidence="16">
    <location>
        <begin position="176"/>
        <end position="283"/>
    </location>
</feature>
<evidence type="ECO:0000313" key="17">
    <source>
        <dbReference type="EMBL" id="MFD0966486.1"/>
    </source>
</evidence>
<comment type="function">
    <text evidence="15">Catalyzes the hydrolysis of N-succinyl-L,L-diaminopimelic acid (SDAP), forming succinate and LL-2,6-diaminopimelate (DAP), an intermediate involved in the bacterial biosynthesis of lysine and meso-diaminopimelic acid, an essential component of bacterial cell walls.</text>
</comment>
<keyword evidence="12 15" id="KW-0170">Cobalt</keyword>